<dbReference type="EMBL" id="SLWS01000006">
    <property type="protein sequence ID" value="TCO56874.1"/>
    <property type="molecule type" value="Genomic_DNA"/>
</dbReference>
<evidence type="ECO:0000256" key="2">
    <source>
        <dbReference type="ARBA" id="ARBA00010742"/>
    </source>
</evidence>
<evidence type="ECO:0000313" key="6">
    <source>
        <dbReference type="EMBL" id="TCO56874.1"/>
    </source>
</evidence>
<evidence type="ECO:0000256" key="1">
    <source>
        <dbReference type="ARBA" id="ARBA00004418"/>
    </source>
</evidence>
<keyword evidence="3 4" id="KW-0732">Signal</keyword>
<dbReference type="RefSeq" id="WP_132120485.1">
    <property type="nucleotide sequence ID" value="NZ_SLWS01000006.1"/>
</dbReference>
<organism evidence="6 7">
    <name type="scientific">Actinocrispum wychmicini</name>
    <dbReference type="NCBI Taxonomy" id="1213861"/>
    <lineage>
        <taxon>Bacteria</taxon>
        <taxon>Bacillati</taxon>
        <taxon>Actinomycetota</taxon>
        <taxon>Actinomycetes</taxon>
        <taxon>Pseudonocardiales</taxon>
        <taxon>Pseudonocardiaceae</taxon>
        <taxon>Actinocrispum</taxon>
    </lineage>
</organism>
<name>A0A4R2JD81_9PSEU</name>
<dbReference type="InterPro" id="IPR015168">
    <property type="entry name" value="SsuA/THI5"/>
</dbReference>
<proteinExistence type="inferred from homology"/>
<dbReference type="Proteomes" id="UP000295680">
    <property type="component" value="Unassembled WGS sequence"/>
</dbReference>
<comment type="similarity">
    <text evidence="2">Belongs to the bacterial solute-binding protein SsuA/TauA family.</text>
</comment>
<protein>
    <submittedName>
        <fullName evidence="6">NitT/TauT family transport system substrate-binding protein</fullName>
    </submittedName>
</protein>
<evidence type="ECO:0000313" key="7">
    <source>
        <dbReference type="Proteomes" id="UP000295680"/>
    </source>
</evidence>
<dbReference type="PANTHER" id="PTHR30024:SF47">
    <property type="entry name" value="TAURINE-BINDING PERIPLASMIC PROTEIN"/>
    <property type="match status" value="1"/>
</dbReference>
<gene>
    <name evidence="6" type="ORF">EV192_106349</name>
</gene>
<sequence length="343" mass="36248">MRRSLALLFVAALTLLSGCGLLGGASPDAAPNDKVERSIIRVGQLKLTDALPLNIAIDKGYFKAEGLDVVLSVVGRGSESFDKLQAGDLDFGLMSYPNALIPQAKHVAELTVVADAAETTEGYVLCVVRKDSPIRDPRQLVGKKIAISSPKGISELAMTDQLAGLGITADQVKFPSIPITDMPGVLASGAVDAAVISEPVLTQAVKRDGLSTVLAPFSGPTANFPWSGWVAMKKFTDANPKTTDAFRRALLRGVADANSDRGLVEKAAVKNLGVDDQTAALMILPVYPRNTAPDPLQRVADLLAKYGQIPRRANSTSLAAELDMHAMLPPPLTPTSWATTNSR</sequence>
<reference evidence="6 7" key="1">
    <citation type="submission" date="2019-03" db="EMBL/GenBank/DDBJ databases">
        <title>Genomic Encyclopedia of Type Strains, Phase IV (KMG-IV): sequencing the most valuable type-strain genomes for metagenomic binning, comparative biology and taxonomic classification.</title>
        <authorList>
            <person name="Goeker M."/>
        </authorList>
    </citation>
    <scope>NUCLEOTIDE SEQUENCE [LARGE SCALE GENOMIC DNA]</scope>
    <source>
        <strain evidence="6 7">DSM 45934</strain>
    </source>
</reference>
<feature type="domain" description="Solute-binding protein family 3/N-terminal" evidence="5">
    <location>
        <begin position="39"/>
        <end position="275"/>
    </location>
</feature>
<dbReference type="PROSITE" id="PS51257">
    <property type="entry name" value="PROKAR_LIPOPROTEIN"/>
    <property type="match status" value="1"/>
</dbReference>
<evidence type="ECO:0000256" key="3">
    <source>
        <dbReference type="ARBA" id="ARBA00022729"/>
    </source>
</evidence>
<feature type="chain" id="PRO_5039059748" evidence="4">
    <location>
        <begin position="23"/>
        <end position="343"/>
    </location>
</feature>
<dbReference type="Pfam" id="PF09084">
    <property type="entry name" value="NMT1"/>
    <property type="match status" value="1"/>
</dbReference>
<comment type="caution">
    <text evidence="6">The sequence shown here is derived from an EMBL/GenBank/DDBJ whole genome shotgun (WGS) entry which is preliminary data.</text>
</comment>
<evidence type="ECO:0000259" key="5">
    <source>
        <dbReference type="SMART" id="SM00062"/>
    </source>
</evidence>
<dbReference type="OrthoDB" id="8892982at2"/>
<keyword evidence="7" id="KW-1185">Reference proteome</keyword>
<accession>A0A4R2JD81</accession>
<dbReference type="PANTHER" id="PTHR30024">
    <property type="entry name" value="ALIPHATIC SULFONATES-BINDING PROTEIN-RELATED"/>
    <property type="match status" value="1"/>
</dbReference>
<dbReference type="GO" id="GO:0042597">
    <property type="term" value="C:periplasmic space"/>
    <property type="evidence" value="ECO:0007669"/>
    <property type="project" value="UniProtKB-SubCell"/>
</dbReference>
<dbReference type="SMART" id="SM00062">
    <property type="entry name" value="PBPb"/>
    <property type="match status" value="1"/>
</dbReference>
<feature type="signal peptide" evidence="4">
    <location>
        <begin position="1"/>
        <end position="22"/>
    </location>
</feature>
<dbReference type="Gene3D" id="3.40.190.10">
    <property type="entry name" value="Periplasmic binding protein-like II"/>
    <property type="match status" value="2"/>
</dbReference>
<dbReference type="SUPFAM" id="SSF53850">
    <property type="entry name" value="Periplasmic binding protein-like II"/>
    <property type="match status" value="1"/>
</dbReference>
<dbReference type="AlphaFoldDB" id="A0A4R2JD81"/>
<dbReference type="InterPro" id="IPR001638">
    <property type="entry name" value="Solute-binding_3/MltF_N"/>
</dbReference>
<comment type="subcellular location">
    <subcellularLocation>
        <location evidence="1">Periplasm</location>
    </subcellularLocation>
</comment>
<evidence type="ECO:0000256" key="4">
    <source>
        <dbReference type="SAM" id="SignalP"/>
    </source>
</evidence>